<evidence type="ECO:0000313" key="6">
    <source>
        <dbReference type="EMBL" id="MFD0930083.1"/>
    </source>
</evidence>
<dbReference type="RefSeq" id="WP_379076115.1">
    <property type="nucleotide sequence ID" value="NZ_JBHTJW010000002.1"/>
</dbReference>
<organism evidence="6 7">
    <name type="scientific">Methylophilus glucosoxydans</name>
    <dbReference type="NCBI Taxonomy" id="752553"/>
    <lineage>
        <taxon>Bacteria</taxon>
        <taxon>Pseudomonadati</taxon>
        <taxon>Pseudomonadota</taxon>
        <taxon>Betaproteobacteria</taxon>
        <taxon>Nitrosomonadales</taxon>
        <taxon>Methylophilaceae</taxon>
        <taxon>Methylophilus</taxon>
    </lineage>
</organism>
<dbReference type="InterPro" id="IPR003772">
    <property type="entry name" value="YceD"/>
</dbReference>
<dbReference type="Proteomes" id="UP001597106">
    <property type="component" value="Unassembled WGS sequence"/>
</dbReference>
<keyword evidence="7" id="KW-1185">Reference proteome</keyword>
<accession>A0ABW3GK83</accession>
<evidence type="ECO:0000256" key="5">
    <source>
        <dbReference type="ARBA" id="ARBA00031841"/>
    </source>
</evidence>
<reference evidence="7" key="1">
    <citation type="journal article" date="2019" name="Int. J. Syst. Evol. Microbiol.">
        <title>The Global Catalogue of Microorganisms (GCM) 10K type strain sequencing project: providing services to taxonomists for standard genome sequencing and annotation.</title>
        <authorList>
            <consortium name="The Broad Institute Genomics Platform"/>
            <consortium name="The Broad Institute Genome Sequencing Center for Infectious Disease"/>
            <person name="Wu L."/>
            <person name="Ma J."/>
        </authorList>
    </citation>
    <scope>NUCLEOTIDE SEQUENCE [LARGE SCALE GENOMIC DNA]</scope>
    <source>
        <strain evidence="7">CCUG 59685</strain>
    </source>
</reference>
<evidence type="ECO:0000256" key="4">
    <source>
        <dbReference type="ARBA" id="ARBA00022517"/>
    </source>
</evidence>
<dbReference type="PANTHER" id="PTHR38099:SF1">
    <property type="entry name" value="LARGE RIBOSOMAL RNA SUBUNIT ACCUMULATION PROTEIN YCED"/>
    <property type="match status" value="1"/>
</dbReference>
<dbReference type="InterPro" id="IPR039255">
    <property type="entry name" value="YceD_bac"/>
</dbReference>
<dbReference type="PANTHER" id="PTHR38099">
    <property type="entry name" value="LARGE RIBOSOMAL RNA SUBUNIT ACCUMULATION PROTEIN YCED"/>
    <property type="match status" value="1"/>
</dbReference>
<evidence type="ECO:0000256" key="3">
    <source>
        <dbReference type="ARBA" id="ARBA00015716"/>
    </source>
</evidence>
<sequence length="168" mass="18639">MAHFQELAKQQKTVEGALALSAMPRLHEALQALGVTDAAALDGIQVHYRLQGLPSRYFGEVSLPMLALSLQTTLPLVCQRCFEPMPESLEMTFEFALCDEPPEALLEDETVDWLESTDESSLEVLVEDELLMALPISVMHEEACTQLQQSAGEKPNPFAVLKQLKLDK</sequence>
<keyword evidence="4" id="KW-0690">Ribosome biogenesis</keyword>
<evidence type="ECO:0000313" key="7">
    <source>
        <dbReference type="Proteomes" id="UP001597106"/>
    </source>
</evidence>
<protein>
    <recommendedName>
        <fullName evidence="3">Large ribosomal RNA subunit accumulation protein YceD</fullName>
    </recommendedName>
    <alternativeName>
        <fullName evidence="5">23S rRNA accumulation protein YceD</fullName>
    </alternativeName>
</protein>
<dbReference type="Pfam" id="PF02620">
    <property type="entry name" value="YceD"/>
    <property type="match status" value="1"/>
</dbReference>
<gene>
    <name evidence="6" type="ORF">ACFQ1T_09865</name>
</gene>
<comment type="function">
    <text evidence="1">Plays a role in synthesis, processing and/or stability of 23S rRNA.</text>
</comment>
<evidence type="ECO:0000256" key="1">
    <source>
        <dbReference type="ARBA" id="ARBA00002868"/>
    </source>
</evidence>
<dbReference type="EMBL" id="JBHTJW010000002">
    <property type="protein sequence ID" value="MFD0930083.1"/>
    <property type="molecule type" value="Genomic_DNA"/>
</dbReference>
<name>A0ABW3GK83_9PROT</name>
<proteinExistence type="inferred from homology"/>
<comment type="similarity">
    <text evidence="2">Belongs to the DUF177 domain family.</text>
</comment>
<comment type="caution">
    <text evidence="6">The sequence shown here is derived from an EMBL/GenBank/DDBJ whole genome shotgun (WGS) entry which is preliminary data.</text>
</comment>
<evidence type="ECO:0000256" key="2">
    <source>
        <dbReference type="ARBA" id="ARBA00010740"/>
    </source>
</evidence>